<dbReference type="Pfam" id="PF12766">
    <property type="entry name" value="Pyridox_oxase_2"/>
    <property type="match status" value="1"/>
</dbReference>
<dbReference type="Gene3D" id="2.30.110.10">
    <property type="entry name" value="Electron Transport, Fmn-binding Protein, Chain A"/>
    <property type="match status" value="1"/>
</dbReference>
<evidence type="ECO:0000256" key="4">
    <source>
        <dbReference type="ARBA" id="ARBA00023002"/>
    </source>
</evidence>
<feature type="domain" description="Pyridoxamine 5'-phosphate oxidase Alr4036 family FMN-binding" evidence="5">
    <location>
        <begin position="12"/>
        <end position="92"/>
    </location>
</feature>
<dbReference type="InterPro" id="IPR024624">
    <property type="entry name" value="Pyridox_Oxase_Alr4036_FMN-bd"/>
</dbReference>
<dbReference type="PANTHER" id="PTHR10851:SF3">
    <property type="entry name" value="PYRIDOXINE_PYRIDOXAMINE 5'-PHOSPHATE OXIDASE 2"/>
    <property type="match status" value="1"/>
</dbReference>
<evidence type="ECO:0000256" key="3">
    <source>
        <dbReference type="ARBA" id="ARBA00022643"/>
    </source>
</evidence>
<keyword evidence="3" id="KW-0288">FMN</keyword>
<dbReference type="PANTHER" id="PTHR10851">
    <property type="entry name" value="PYRIDOXINE-5-PHOSPHATE OXIDASE"/>
    <property type="match status" value="1"/>
</dbReference>
<name>A0ABY5HMI6_9GAMM</name>
<proteinExistence type="predicted"/>
<dbReference type="SUPFAM" id="SSF50475">
    <property type="entry name" value="FMN-binding split barrel"/>
    <property type="match status" value="1"/>
</dbReference>
<reference evidence="6" key="1">
    <citation type="submission" date="2021-04" db="EMBL/GenBank/DDBJ databases">
        <title>Oceanospirillales bacteria with DddD are important DMSP degraders in coastal seawater.</title>
        <authorList>
            <person name="Liu J."/>
        </authorList>
    </citation>
    <scope>NUCLEOTIDE SEQUENCE</scope>
    <source>
        <strain evidence="6">D13-1</strain>
    </source>
</reference>
<sequence>MLDDLFANIWQSLDKAQPSPFKLLQAATIGLDGTPKVRTVVLREASPEQHRVTFFTDKRSAKAAELQRNPCIALTGFDAALHVQLRLEGVAALNTDDADIARYWQACQAYNRVLYQSPVAPGTALSAPSDIQIKQEEHCAASEDGYENFCVVQVSLAAVEWLSLSPEGYQRAAFKRDGATWAGHWIAP</sequence>
<keyword evidence="7" id="KW-1185">Reference proteome</keyword>
<evidence type="ECO:0000256" key="1">
    <source>
        <dbReference type="ARBA" id="ARBA00001917"/>
    </source>
</evidence>
<evidence type="ECO:0000313" key="6">
    <source>
        <dbReference type="EMBL" id="UTW13091.1"/>
    </source>
</evidence>
<protein>
    <submittedName>
        <fullName evidence="6">Pyridoxamine 5'-phosphate oxidase family protein</fullName>
    </submittedName>
</protein>
<evidence type="ECO:0000259" key="5">
    <source>
        <dbReference type="Pfam" id="PF12766"/>
    </source>
</evidence>
<dbReference type="EMBL" id="CP073347">
    <property type="protein sequence ID" value="UTW13091.1"/>
    <property type="molecule type" value="Genomic_DNA"/>
</dbReference>
<dbReference type="InterPro" id="IPR000659">
    <property type="entry name" value="Pyridox_Oxase"/>
</dbReference>
<keyword evidence="2" id="KW-0285">Flavoprotein</keyword>
<organism evidence="6 7">
    <name type="scientific">Marinobacterium rhizophilum</name>
    <dbReference type="NCBI Taxonomy" id="420402"/>
    <lineage>
        <taxon>Bacteria</taxon>
        <taxon>Pseudomonadati</taxon>
        <taxon>Pseudomonadota</taxon>
        <taxon>Gammaproteobacteria</taxon>
        <taxon>Oceanospirillales</taxon>
        <taxon>Oceanospirillaceae</taxon>
        <taxon>Marinobacterium</taxon>
    </lineage>
</organism>
<keyword evidence="4" id="KW-0560">Oxidoreductase</keyword>
<evidence type="ECO:0000256" key="2">
    <source>
        <dbReference type="ARBA" id="ARBA00022630"/>
    </source>
</evidence>
<evidence type="ECO:0000313" key="7">
    <source>
        <dbReference type="Proteomes" id="UP001058461"/>
    </source>
</evidence>
<dbReference type="RefSeq" id="WP_255855255.1">
    <property type="nucleotide sequence ID" value="NZ_CP073347.1"/>
</dbReference>
<accession>A0ABY5HMI6</accession>
<dbReference type="Proteomes" id="UP001058461">
    <property type="component" value="Chromosome"/>
</dbReference>
<dbReference type="InterPro" id="IPR012349">
    <property type="entry name" value="Split_barrel_FMN-bd"/>
</dbReference>
<gene>
    <name evidence="6" type="ORF">KDW95_05365</name>
</gene>
<comment type="cofactor">
    <cofactor evidence="1">
        <name>FMN</name>
        <dbReference type="ChEBI" id="CHEBI:58210"/>
    </cofactor>
</comment>